<evidence type="ECO:0000313" key="6">
    <source>
        <dbReference type="Proteomes" id="UP000000491"/>
    </source>
</evidence>
<dbReference type="GO" id="GO:0004030">
    <property type="term" value="F:aldehyde dehydrogenase [NAD(P)+] activity"/>
    <property type="evidence" value="ECO:0007669"/>
    <property type="project" value="InterPro"/>
</dbReference>
<sequence>MAYESVNPATGETVKKYPDLSDAQVKEAIDRTFDVFQKDWGKRSIEDRSKILHKAAEIFRSDIDKYARLMTLEMGKRIEEARGEVKLSADILDYYAKNGSTFLAPQKVEEKPGAVVKAFPLGLILAIEPWNFPYYQLARIAGPYLVAGNALLVKHSSSVPQCAHAFEEVLEQAGVPKGAYTNLDASPAQVSSLIEDSRVRGVTVTGSASVGAELAAKAGKMWKKSVMELGGSDAFIVLEGVDIDDKLIEQAVYGRLFNAGQVCCAAKRFIIVGKKQAEIFTEKLKARFESLKIGDPFDEKTTLAPLSSIAARDQVVAQVEKAVSNGATLVCGGKALKRPGAFMEAGILTDISRDNPAYFEEFFGPIAQIYSVESEAKAIELANDSPYGLGGAVFAKDIEHGCKVAEQIETGMVSVNKPLWTAPELPFGGVKHSGYGRELSHFGIQEFINWKLIDASAAE</sequence>
<evidence type="ECO:0000256" key="2">
    <source>
        <dbReference type="ARBA" id="ARBA00022857"/>
    </source>
</evidence>
<dbReference type="PANTHER" id="PTHR43217">
    <property type="entry name" value="SUCCINATE SEMIALDEHYDE DEHYDROGENASE [NAD(P)+] SAD"/>
    <property type="match status" value="1"/>
</dbReference>
<dbReference type="RefSeq" id="WP_013934646.1">
    <property type="nucleotide sequence ID" value="NC_015709.1"/>
</dbReference>
<dbReference type="Proteomes" id="UP000000491">
    <property type="component" value="Chromosome"/>
</dbReference>
<keyword evidence="3" id="KW-0560">Oxidoreductase</keyword>
<dbReference type="AlphaFoldDB" id="F8EV39"/>
<dbReference type="FunFam" id="3.40.605.10:FF:000012">
    <property type="entry name" value="NAD-dependent succinate-semialdehyde dehydrogenase"/>
    <property type="match status" value="1"/>
</dbReference>
<accession>F8EV39</accession>
<organism evidence="5 6">
    <name type="scientific">Zymomonas mobilis subsp. pomaceae (strain ATCC 29192 / DSM 22645 / JCM 10191 / CCUG 17912 / NBRC 13757 / NCIMB 11200 / NRRL B-4491 / Barker I)</name>
    <dbReference type="NCBI Taxonomy" id="579138"/>
    <lineage>
        <taxon>Bacteria</taxon>
        <taxon>Pseudomonadati</taxon>
        <taxon>Pseudomonadota</taxon>
        <taxon>Alphaproteobacteria</taxon>
        <taxon>Sphingomonadales</taxon>
        <taxon>Zymomonadaceae</taxon>
        <taxon>Zymomonas</taxon>
    </lineage>
</organism>
<dbReference type="InterPro" id="IPR047110">
    <property type="entry name" value="GABD/Sad-like"/>
</dbReference>
<proteinExistence type="inferred from homology"/>
<dbReference type="InterPro" id="IPR015590">
    <property type="entry name" value="Aldehyde_DH_dom"/>
</dbReference>
<dbReference type="PATRIC" id="fig|579138.3.peg.1448"/>
<dbReference type="STRING" id="579138.Zymop_1367"/>
<evidence type="ECO:0000259" key="4">
    <source>
        <dbReference type="Pfam" id="PF00171"/>
    </source>
</evidence>
<dbReference type="SUPFAM" id="SSF53720">
    <property type="entry name" value="ALDH-like"/>
    <property type="match status" value="1"/>
</dbReference>
<dbReference type="eggNOG" id="COG1012">
    <property type="taxonomic scope" value="Bacteria"/>
</dbReference>
<dbReference type="EMBL" id="CP002865">
    <property type="protein sequence ID" value="AEI38257.1"/>
    <property type="molecule type" value="Genomic_DNA"/>
</dbReference>
<gene>
    <name evidence="5" type="ordered locus">Zymop_1367</name>
</gene>
<dbReference type="Gene3D" id="3.40.309.10">
    <property type="entry name" value="Aldehyde Dehydrogenase, Chain A, domain 2"/>
    <property type="match status" value="1"/>
</dbReference>
<name>F8EV39_ZYMMT</name>
<dbReference type="FunFam" id="3.40.309.10:FF:000009">
    <property type="entry name" value="Aldehyde dehydrogenase A"/>
    <property type="match status" value="1"/>
</dbReference>
<dbReference type="HOGENOM" id="CLU_005391_1_0_5"/>
<dbReference type="KEGG" id="zmp:Zymop_1367"/>
<dbReference type="InterPro" id="IPR016161">
    <property type="entry name" value="Ald_DH/histidinol_DH"/>
</dbReference>
<dbReference type="InterPro" id="IPR016163">
    <property type="entry name" value="Ald_DH_C"/>
</dbReference>
<dbReference type="Gene3D" id="3.40.605.10">
    <property type="entry name" value="Aldehyde Dehydrogenase, Chain A, domain 1"/>
    <property type="match status" value="1"/>
</dbReference>
<evidence type="ECO:0000256" key="3">
    <source>
        <dbReference type="ARBA" id="ARBA00023002"/>
    </source>
</evidence>
<keyword evidence="2" id="KW-0521">NADP</keyword>
<dbReference type="PANTHER" id="PTHR43217:SF2">
    <property type="entry name" value="SUCCINATE-SEMIALDEHYDE DEHYDROGENASE [NADP(+)]"/>
    <property type="match status" value="1"/>
</dbReference>
<protein>
    <submittedName>
        <fullName evidence="5">Aldehyde Dehydrogenase</fullName>
    </submittedName>
</protein>
<dbReference type="PROSITE" id="PS00070">
    <property type="entry name" value="ALDEHYDE_DEHYDR_CYS"/>
    <property type="match status" value="1"/>
</dbReference>
<dbReference type="CDD" id="cd07100">
    <property type="entry name" value="ALDH_SSADH1_GabD1"/>
    <property type="match status" value="1"/>
</dbReference>
<dbReference type="InterPro" id="IPR016160">
    <property type="entry name" value="Ald_DH_CS_CYS"/>
</dbReference>
<evidence type="ECO:0000313" key="5">
    <source>
        <dbReference type="EMBL" id="AEI38257.1"/>
    </source>
</evidence>
<dbReference type="InterPro" id="IPR016162">
    <property type="entry name" value="Ald_DH_N"/>
</dbReference>
<evidence type="ECO:0000256" key="1">
    <source>
        <dbReference type="ARBA" id="ARBA00009986"/>
    </source>
</evidence>
<dbReference type="GO" id="GO:0004777">
    <property type="term" value="F:succinate-semialdehyde dehydrogenase (NAD+) activity"/>
    <property type="evidence" value="ECO:0007669"/>
    <property type="project" value="TreeGrafter"/>
</dbReference>
<dbReference type="Pfam" id="PF00171">
    <property type="entry name" value="Aldedh"/>
    <property type="match status" value="1"/>
</dbReference>
<feature type="domain" description="Aldehyde dehydrogenase" evidence="4">
    <location>
        <begin position="3"/>
        <end position="452"/>
    </location>
</feature>
<dbReference type="InterPro" id="IPR044148">
    <property type="entry name" value="ALDH_GabD1-like"/>
</dbReference>
<comment type="similarity">
    <text evidence="1">Belongs to the aldehyde dehydrogenase family.</text>
</comment>
<reference evidence="5 6" key="1">
    <citation type="journal article" date="2011" name="J. Bacteriol.">
        <title>Genome sequence of the ethanol-producing Zymomonas mobilis subsp. pomaceae lectotype strain ATCC 29192.</title>
        <authorList>
            <person name="Kouvelis V.N."/>
            <person name="Davenport K.W."/>
            <person name="Brettin T.S."/>
            <person name="Bruce D."/>
            <person name="Detter C."/>
            <person name="Han C.S."/>
            <person name="Nolan M."/>
            <person name="Tapia R."/>
            <person name="Damoulaki A."/>
            <person name="Kyrpides N.C."/>
            <person name="Typas M.A."/>
            <person name="Pappas K.M."/>
        </authorList>
    </citation>
    <scope>NUCLEOTIDE SEQUENCE [LARGE SCALE GENOMIC DNA]</scope>
    <source>
        <strain evidence="6">ATCC 29192 / DSM 22645 / JCM 10191 / CCUG 17912 / NBRC 13757 / NCIMB 11200 / NRRL B-4491 / Barker I</strain>
    </source>
</reference>